<dbReference type="PANTHER" id="PTHR43727:SF2">
    <property type="entry name" value="GROUP IV DECARBOXYLASE"/>
    <property type="match status" value="1"/>
</dbReference>
<dbReference type="InterPro" id="IPR002986">
    <property type="entry name" value="DAP_deCOOHase_LysA"/>
</dbReference>
<dbReference type="Gene3D" id="2.40.37.10">
    <property type="entry name" value="Lyase, Ornithine Decarboxylase, Chain A, domain 1"/>
    <property type="match status" value="1"/>
</dbReference>
<dbReference type="PRINTS" id="PR01179">
    <property type="entry name" value="ODADCRBXLASE"/>
</dbReference>
<evidence type="ECO:0000259" key="6">
    <source>
        <dbReference type="Pfam" id="PF02784"/>
    </source>
</evidence>
<comment type="cofactor">
    <cofactor evidence="1">
        <name>pyridoxal 5'-phosphate</name>
        <dbReference type="ChEBI" id="CHEBI:597326"/>
    </cofactor>
</comment>
<dbReference type="InterPro" id="IPR009006">
    <property type="entry name" value="Ala_racemase/Decarboxylase_C"/>
</dbReference>
<dbReference type="Gene3D" id="3.20.20.10">
    <property type="entry name" value="Alanine racemase"/>
    <property type="match status" value="1"/>
</dbReference>
<keyword evidence="2" id="KW-0210">Decarboxylase</keyword>
<protein>
    <recommendedName>
        <fullName evidence="8">Diaminopimelate decarboxylase</fullName>
    </recommendedName>
</protein>
<accession>A0A381RY53</accession>
<organism evidence="7">
    <name type="scientific">marine metagenome</name>
    <dbReference type="NCBI Taxonomy" id="408172"/>
    <lineage>
        <taxon>unclassified sequences</taxon>
        <taxon>metagenomes</taxon>
        <taxon>ecological metagenomes</taxon>
    </lineage>
</organism>
<dbReference type="InterPro" id="IPR029066">
    <property type="entry name" value="PLP-binding_barrel"/>
</dbReference>
<gene>
    <name evidence="7" type="ORF">METZ01_LOCUS49614</name>
</gene>
<dbReference type="FunFam" id="3.20.20.10:FF:000003">
    <property type="entry name" value="Diaminopimelate decarboxylase"/>
    <property type="match status" value="1"/>
</dbReference>
<dbReference type="PANTHER" id="PTHR43727">
    <property type="entry name" value="DIAMINOPIMELATE DECARBOXYLASE"/>
    <property type="match status" value="1"/>
</dbReference>
<dbReference type="InterPro" id="IPR022643">
    <property type="entry name" value="De-COase2_C"/>
</dbReference>
<evidence type="ECO:0000256" key="2">
    <source>
        <dbReference type="ARBA" id="ARBA00022793"/>
    </source>
</evidence>
<dbReference type="InterPro" id="IPR000183">
    <property type="entry name" value="Orn/DAP/Arg_de-COase"/>
</dbReference>
<dbReference type="InterPro" id="IPR022644">
    <property type="entry name" value="De-COase2_N"/>
</dbReference>
<name>A0A381RY53_9ZZZZ</name>
<feature type="domain" description="Orn/DAP/Arg decarboxylase 2 N-terminal" evidence="6">
    <location>
        <begin position="57"/>
        <end position="303"/>
    </location>
</feature>
<dbReference type="SUPFAM" id="SSF50621">
    <property type="entry name" value="Alanine racemase C-terminal domain-like"/>
    <property type="match status" value="1"/>
</dbReference>
<dbReference type="Pfam" id="PF02784">
    <property type="entry name" value="Orn_Arg_deC_N"/>
    <property type="match status" value="1"/>
</dbReference>
<proteinExistence type="inferred from homology"/>
<dbReference type="NCBIfam" id="TIGR01048">
    <property type="entry name" value="lysA"/>
    <property type="match status" value="1"/>
</dbReference>
<reference evidence="7" key="1">
    <citation type="submission" date="2018-05" db="EMBL/GenBank/DDBJ databases">
        <authorList>
            <person name="Lanie J.A."/>
            <person name="Ng W.-L."/>
            <person name="Kazmierczak K.M."/>
            <person name="Andrzejewski T.M."/>
            <person name="Davidsen T.M."/>
            <person name="Wayne K.J."/>
            <person name="Tettelin H."/>
            <person name="Glass J.I."/>
            <person name="Rusch D."/>
            <person name="Podicherti R."/>
            <person name="Tsui H.-C.T."/>
            <person name="Winkler M.E."/>
        </authorList>
    </citation>
    <scope>NUCLEOTIDE SEQUENCE</scope>
</reference>
<dbReference type="CDD" id="cd06828">
    <property type="entry name" value="PLPDE_III_DapDC"/>
    <property type="match status" value="1"/>
</dbReference>
<evidence type="ECO:0000256" key="4">
    <source>
        <dbReference type="ARBA" id="ARBA00023239"/>
    </source>
</evidence>
<feature type="domain" description="Orn/DAP/Arg decarboxylase 2 C-terminal" evidence="5">
    <location>
        <begin position="41"/>
        <end position="395"/>
    </location>
</feature>
<dbReference type="HAMAP" id="MF_02120">
    <property type="entry name" value="LysA"/>
    <property type="match status" value="1"/>
</dbReference>
<evidence type="ECO:0000256" key="1">
    <source>
        <dbReference type="ARBA" id="ARBA00001933"/>
    </source>
</evidence>
<dbReference type="SUPFAM" id="SSF51419">
    <property type="entry name" value="PLP-binding barrel"/>
    <property type="match status" value="1"/>
</dbReference>
<sequence>MSNIPESELLPITADLSAKDRLAIGGCDVRDLVHKYGSPLYIYDEATLRGMCRDFVNSFTTLYPRTHIEYSSKAFANPSVAKIIDEEGLSMDVVTGGELAVAIAADFPPERLNFHGNNKGREELTEAVRYGIGNITVDSFAEIDLLSEVAEGLGVRQNIMLRLSPSIDPHTHLLTSTGILDSKFGFSIETGDAEIAVEKAIAQRSLNTEGLHFHLGSPIFELEPYSEAIEYVLQFASRMRKKFGLALKKFSPGGGFAIGYVTDTLPPEMGEYAREIVTAIRSACDRYDLDEPELIVEPGRAVVGRSGVAVYTVGGIKTIPGVRTYVSVDGGMGDNIRPALYQSEYAVVPVDRPLEERNQKVTVAGKFCESGDVLARDVDLPEPETGELLALPASGAYCLMMASNYNMQTRPAVVLVNQGESRLIRRRETYTDLLASSIDLD</sequence>
<dbReference type="EMBL" id="UINC01002446">
    <property type="protein sequence ID" value="SUZ96760.1"/>
    <property type="molecule type" value="Genomic_DNA"/>
</dbReference>
<dbReference type="Pfam" id="PF00278">
    <property type="entry name" value="Orn_DAP_Arg_deC"/>
    <property type="match status" value="1"/>
</dbReference>
<keyword evidence="3" id="KW-0663">Pyridoxal phosphate</keyword>
<dbReference type="GO" id="GO:0009089">
    <property type="term" value="P:lysine biosynthetic process via diaminopimelate"/>
    <property type="evidence" value="ECO:0007669"/>
    <property type="project" value="InterPro"/>
</dbReference>
<evidence type="ECO:0008006" key="8">
    <source>
        <dbReference type="Google" id="ProtNLM"/>
    </source>
</evidence>
<keyword evidence="4" id="KW-0456">Lyase</keyword>
<evidence type="ECO:0000313" key="7">
    <source>
        <dbReference type="EMBL" id="SUZ96760.1"/>
    </source>
</evidence>
<dbReference type="AlphaFoldDB" id="A0A381RY53"/>
<evidence type="ECO:0000259" key="5">
    <source>
        <dbReference type="Pfam" id="PF00278"/>
    </source>
</evidence>
<dbReference type="PRINTS" id="PR01181">
    <property type="entry name" value="DAPDCRBXLASE"/>
</dbReference>
<evidence type="ECO:0000256" key="3">
    <source>
        <dbReference type="ARBA" id="ARBA00022898"/>
    </source>
</evidence>
<dbReference type="GO" id="GO:0008836">
    <property type="term" value="F:diaminopimelate decarboxylase activity"/>
    <property type="evidence" value="ECO:0007669"/>
    <property type="project" value="InterPro"/>
</dbReference>